<dbReference type="InterPro" id="IPR024567">
    <property type="entry name" value="RNase_HII/HIII_dom"/>
</dbReference>
<dbReference type="InterPro" id="IPR001352">
    <property type="entry name" value="RNase_HII/HIII"/>
</dbReference>
<dbReference type="HAMAP" id="MF_00052_B">
    <property type="entry name" value="RNase_HII_B"/>
    <property type="match status" value="1"/>
</dbReference>
<feature type="binding site" evidence="14 15">
    <location>
        <position position="22"/>
    </location>
    <ligand>
        <name>a divalent metal cation</name>
        <dbReference type="ChEBI" id="CHEBI:60240"/>
    </ligand>
</feature>
<keyword evidence="9 14" id="KW-0540">Nuclease</keyword>
<dbReference type="CDD" id="cd07182">
    <property type="entry name" value="RNase_HII_bacteria_HII_like"/>
    <property type="match status" value="1"/>
</dbReference>
<evidence type="ECO:0000256" key="9">
    <source>
        <dbReference type="ARBA" id="ARBA00022722"/>
    </source>
</evidence>
<dbReference type="GO" id="GO:0030145">
    <property type="term" value="F:manganese ion binding"/>
    <property type="evidence" value="ECO:0007669"/>
    <property type="project" value="UniProtKB-UniRule"/>
</dbReference>
<evidence type="ECO:0000256" key="10">
    <source>
        <dbReference type="ARBA" id="ARBA00022723"/>
    </source>
</evidence>
<organism evidence="18 19">
    <name type="scientific">Candidatus Stercoripulliclostridium merdipullorum</name>
    <dbReference type="NCBI Taxonomy" id="2840952"/>
    <lineage>
        <taxon>Bacteria</taxon>
        <taxon>Bacillati</taxon>
        <taxon>Bacillota</taxon>
        <taxon>Clostridia</taxon>
        <taxon>Eubacteriales</taxon>
        <taxon>Candidatus Stercoripulliclostridium</taxon>
    </lineage>
</organism>
<evidence type="ECO:0000313" key="18">
    <source>
        <dbReference type="EMBL" id="HIV00466.1"/>
    </source>
</evidence>
<evidence type="ECO:0000256" key="15">
    <source>
        <dbReference type="PROSITE-ProRule" id="PRU01319"/>
    </source>
</evidence>
<dbReference type="SUPFAM" id="SSF53098">
    <property type="entry name" value="Ribonuclease H-like"/>
    <property type="match status" value="1"/>
</dbReference>
<evidence type="ECO:0000256" key="8">
    <source>
        <dbReference type="ARBA" id="ARBA00022490"/>
    </source>
</evidence>
<reference evidence="18" key="2">
    <citation type="journal article" date="2021" name="PeerJ">
        <title>Extensive microbial diversity within the chicken gut microbiome revealed by metagenomics and culture.</title>
        <authorList>
            <person name="Gilroy R."/>
            <person name="Ravi A."/>
            <person name="Getino M."/>
            <person name="Pursley I."/>
            <person name="Horton D.L."/>
            <person name="Alikhan N.F."/>
            <person name="Baker D."/>
            <person name="Gharbi K."/>
            <person name="Hall N."/>
            <person name="Watson M."/>
            <person name="Adriaenssens E.M."/>
            <person name="Foster-Nyarko E."/>
            <person name="Jarju S."/>
            <person name="Secka A."/>
            <person name="Antonio M."/>
            <person name="Oren A."/>
            <person name="Chaudhuri R.R."/>
            <person name="La Ragione R."/>
            <person name="Hildebrand F."/>
            <person name="Pallen M.J."/>
        </authorList>
    </citation>
    <scope>NUCLEOTIDE SEQUENCE</scope>
    <source>
        <strain evidence="18">23406</strain>
    </source>
</reference>
<comment type="caution">
    <text evidence="18">The sequence shown here is derived from an EMBL/GenBank/DDBJ whole genome shotgun (WGS) entry which is preliminary data.</text>
</comment>
<feature type="binding site" evidence="14 15">
    <location>
        <position position="114"/>
    </location>
    <ligand>
        <name>a divalent metal cation</name>
        <dbReference type="ChEBI" id="CHEBI:60240"/>
    </ligand>
</feature>
<dbReference type="Proteomes" id="UP000886891">
    <property type="component" value="Unassembled WGS sequence"/>
</dbReference>
<comment type="function">
    <text evidence="3 14 16">Endonuclease that specifically degrades the RNA of RNA-DNA hybrids.</text>
</comment>
<feature type="binding site" evidence="14 15">
    <location>
        <position position="23"/>
    </location>
    <ligand>
        <name>a divalent metal cation</name>
        <dbReference type="ChEBI" id="CHEBI:60240"/>
    </ligand>
</feature>
<dbReference type="GO" id="GO:0043137">
    <property type="term" value="P:DNA replication, removal of RNA primer"/>
    <property type="evidence" value="ECO:0007669"/>
    <property type="project" value="TreeGrafter"/>
</dbReference>
<evidence type="ECO:0000256" key="16">
    <source>
        <dbReference type="RuleBase" id="RU003515"/>
    </source>
</evidence>
<keyword evidence="13 14" id="KW-0464">Manganese</keyword>
<evidence type="ECO:0000256" key="2">
    <source>
        <dbReference type="ARBA" id="ARBA00001946"/>
    </source>
</evidence>
<gene>
    <name evidence="14" type="primary">rnhB</name>
    <name evidence="18" type="ORF">IAB14_05075</name>
</gene>
<comment type="cofactor">
    <cofactor evidence="14 15">
        <name>Mn(2+)</name>
        <dbReference type="ChEBI" id="CHEBI:29035"/>
    </cofactor>
    <cofactor evidence="14 15">
        <name>Mg(2+)</name>
        <dbReference type="ChEBI" id="CHEBI:18420"/>
    </cofactor>
    <text evidence="14 15">Manganese or magnesium. Binds 1 divalent metal ion per monomer in the absence of substrate. May bind a second metal ion after substrate binding.</text>
</comment>
<protein>
    <recommendedName>
        <fullName evidence="7 14">Ribonuclease HII</fullName>
        <shortName evidence="14">RNase HII</shortName>
        <ecNumber evidence="6 14">3.1.26.4</ecNumber>
    </recommendedName>
</protein>
<keyword evidence="11 14" id="KW-0255">Endonuclease</keyword>
<dbReference type="GO" id="GO:0005737">
    <property type="term" value="C:cytoplasm"/>
    <property type="evidence" value="ECO:0007669"/>
    <property type="project" value="UniProtKB-SubCell"/>
</dbReference>
<name>A0A9D1NDA8_9FIRM</name>
<evidence type="ECO:0000259" key="17">
    <source>
        <dbReference type="PROSITE" id="PS51975"/>
    </source>
</evidence>
<dbReference type="PANTHER" id="PTHR10954:SF18">
    <property type="entry name" value="RIBONUCLEASE HII"/>
    <property type="match status" value="1"/>
</dbReference>
<comment type="catalytic activity">
    <reaction evidence="1 14 15 16">
        <text>Endonucleolytic cleavage to 5'-phosphomonoester.</text>
        <dbReference type="EC" id="3.1.26.4"/>
    </reaction>
</comment>
<feature type="domain" description="RNase H type-2" evidence="17">
    <location>
        <begin position="16"/>
        <end position="203"/>
    </location>
</feature>
<proteinExistence type="inferred from homology"/>
<comment type="similarity">
    <text evidence="5 14 16">Belongs to the RNase HII family.</text>
</comment>
<evidence type="ECO:0000313" key="19">
    <source>
        <dbReference type="Proteomes" id="UP000886891"/>
    </source>
</evidence>
<dbReference type="NCBIfam" id="NF000594">
    <property type="entry name" value="PRK00015.1-1"/>
    <property type="match status" value="1"/>
</dbReference>
<dbReference type="InterPro" id="IPR012337">
    <property type="entry name" value="RNaseH-like_sf"/>
</dbReference>
<dbReference type="Gene3D" id="3.30.420.10">
    <property type="entry name" value="Ribonuclease H-like superfamily/Ribonuclease H"/>
    <property type="match status" value="1"/>
</dbReference>
<dbReference type="GO" id="GO:0003723">
    <property type="term" value="F:RNA binding"/>
    <property type="evidence" value="ECO:0007669"/>
    <property type="project" value="UniProtKB-UniRule"/>
</dbReference>
<evidence type="ECO:0000256" key="7">
    <source>
        <dbReference type="ARBA" id="ARBA00019179"/>
    </source>
</evidence>
<dbReference type="PROSITE" id="PS51975">
    <property type="entry name" value="RNASE_H_2"/>
    <property type="match status" value="1"/>
</dbReference>
<evidence type="ECO:0000256" key="5">
    <source>
        <dbReference type="ARBA" id="ARBA00007383"/>
    </source>
</evidence>
<accession>A0A9D1NDA8</accession>
<dbReference type="InterPro" id="IPR022898">
    <property type="entry name" value="RNase_HII"/>
</dbReference>
<evidence type="ECO:0000256" key="11">
    <source>
        <dbReference type="ARBA" id="ARBA00022759"/>
    </source>
</evidence>
<dbReference type="EMBL" id="DVOH01000038">
    <property type="protein sequence ID" value="HIV00466.1"/>
    <property type="molecule type" value="Genomic_DNA"/>
</dbReference>
<keyword evidence="10 14" id="KW-0479">Metal-binding</keyword>
<evidence type="ECO:0000256" key="14">
    <source>
        <dbReference type="HAMAP-Rule" id="MF_00052"/>
    </source>
</evidence>
<keyword evidence="8 14" id="KW-0963">Cytoplasm</keyword>
<dbReference type="PANTHER" id="PTHR10954">
    <property type="entry name" value="RIBONUCLEASE H2 SUBUNIT A"/>
    <property type="match status" value="1"/>
</dbReference>
<dbReference type="NCBIfam" id="NF000595">
    <property type="entry name" value="PRK00015.1-3"/>
    <property type="match status" value="1"/>
</dbReference>
<dbReference type="InterPro" id="IPR036397">
    <property type="entry name" value="RNaseH_sf"/>
</dbReference>
<comment type="cofactor">
    <cofactor evidence="2">
        <name>Mg(2+)</name>
        <dbReference type="ChEBI" id="CHEBI:18420"/>
    </cofactor>
</comment>
<sequence>MEFDRYEGAYLKQSVRLICGVDEAGRGPLAGPVAVGAVIPDLARLIAAVNDSKKLSDKKRRIIYPQIIENAIAYKTVFAEPDEIDRVNILNATKACMYDAVTSLFPLPEMVLIDAVKIELPYPVRALIHGDALSYCIAAASILAKVERDDKMIAYAEQYPEYGFEEHKGYGTAHHIAMLKKYGPCPIHRRSFIKNFFPDESFR</sequence>
<dbReference type="GO" id="GO:0004523">
    <property type="term" value="F:RNA-DNA hybrid ribonuclease activity"/>
    <property type="evidence" value="ECO:0007669"/>
    <property type="project" value="UniProtKB-UniRule"/>
</dbReference>
<evidence type="ECO:0000256" key="4">
    <source>
        <dbReference type="ARBA" id="ARBA00004496"/>
    </source>
</evidence>
<dbReference type="GO" id="GO:0006298">
    <property type="term" value="P:mismatch repair"/>
    <property type="evidence" value="ECO:0007669"/>
    <property type="project" value="TreeGrafter"/>
</dbReference>
<reference evidence="18" key="1">
    <citation type="submission" date="2020-10" db="EMBL/GenBank/DDBJ databases">
        <authorList>
            <person name="Gilroy R."/>
        </authorList>
    </citation>
    <scope>NUCLEOTIDE SEQUENCE</scope>
    <source>
        <strain evidence="18">23406</strain>
    </source>
</reference>
<keyword evidence="12 14" id="KW-0378">Hydrolase</keyword>
<dbReference type="GO" id="GO:0032299">
    <property type="term" value="C:ribonuclease H2 complex"/>
    <property type="evidence" value="ECO:0007669"/>
    <property type="project" value="TreeGrafter"/>
</dbReference>
<evidence type="ECO:0000256" key="3">
    <source>
        <dbReference type="ARBA" id="ARBA00004065"/>
    </source>
</evidence>
<dbReference type="Pfam" id="PF01351">
    <property type="entry name" value="RNase_HII"/>
    <property type="match status" value="1"/>
</dbReference>
<dbReference type="EC" id="3.1.26.4" evidence="6 14"/>
<evidence type="ECO:0000256" key="13">
    <source>
        <dbReference type="ARBA" id="ARBA00023211"/>
    </source>
</evidence>
<evidence type="ECO:0000256" key="1">
    <source>
        <dbReference type="ARBA" id="ARBA00000077"/>
    </source>
</evidence>
<evidence type="ECO:0000256" key="6">
    <source>
        <dbReference type="ARBA" id="ARBA00012180"/>
    </source>
</evidence>
<evidence type="ECO:0000256" key="12">
    <source>
        <dbReference type="ARBA" id="ARBA00022801"/>
    </source>
</evidence>
<comment type="subcellular location">
    <subcellularLocation>
        <location evidence="4 14">Cytoplasm</location>
    </subcellularLocation>
</comment>
<dbReference type="AlphaFoldDB" id="A0A9D1NDA8"/>